<organism evidence="3 4">
    <name type="scientific">Gelidibacter salicanalis</name>
    <dbReference type="NCBI Taxonomy" id="291193"/>
    <lineage>
        <taxon>Bacteria</taxon>
        <taxon>Pseudomonadati</taxon>
        <taxon>Bacteroidota</taxon>
        <taxon>Flavobacteriia</taxon>
        <taxon>Flavobacteriales</taxon>
        <taxon>Flavobacteriaceae</taxon>
        <taxon>Gelidibacter</taxon>
    </lineage>
</organism>
<dbReference type="RefSeq" id="WP_146892698.1">
    <property type="nucleotide sequence ID" value="NZ_VORX01000003.1"/>
</dbReference>
<evidence type="ECO:0000256" key="1">
    <source>
        <dbReference type="SAM" id="SignalP"/>
    </source>
</evidence>
<dbReference type="PANTHER" id="PTHR35535">
    <property type="entry name" value="HEAT SHOCK PROTEIN HSLJ"/>
    <property type="match status" value="1"/>
</dbReference>
<comment type="caution">
    <text evidence="3">The sequence shown here is derived from an EMBL/GenBank/DDBJ whole genome shotgun (WGS) entry which is preliminary data.</text>
</comment>
<dbReference type="OrthoDB" id="1442515at2"/>
<protein>
    <submittedName>
        <fullName evidence="3">META domain-containing protein</fullName>
    </submittedName>
</protein>
<name>A0A5C7AJS6_9FLAO</name>
<evidence type="ECO:0000313" key="3">
    <source>
        <dbReference type="EMBL" id="TXE08597.1"/>
    </source>
</evidence>
<dbReference type="Gene3D" id="2.40.128.270">
    <property type="match status" value="1"/>
</dbReference>
<dbReference type="AlphaFoldDB" id="A0A5C7AJS6"/>
<proteinExistence type="predicted"/>
<dbReference type="EMBL" id="VORX01000003">
    <property type="protein sequence ID" value="TXE08597.1"/>
    <property type="molecule type" value="Genomic_DNA"/>
</dbReference>
<gene>
    <name evidence="3" type="ORF">ES711_08840</name>
</gene>
<feature type="chain" id="PRO_5022681268" evidence="1">
    <location>
        <begin position="23"/>
        <end position="155"/>
    </location>
</feature>
<feature type="domain" description="DUF306" evidence="2">
    <location>
        <begin position="39"/>
        <end position="149"/>
    </location>
</feature>
<keyword evidence="1" id="KW-0732">Signal</keyword>
<feature type="signal peptide" evidence="1">
    <location>
        <begin position="1"/>
        <end position="22"/>
    </location>
</feature>
<sequence>MKYVLGLSLLFCLFLFNCKTQDAPQKQTDTSSPSKTDVQLVGAKWILTKLNGDVVNLSNTELQQPFIRLTSKDNGVGGTGGCNPFGGTFKLKANQTIAFSEMLATMRYCDDNGIESVFMGNLRKAVSYTIIDNELTFKDENGYVLSTFESVDDKK</sequence>
<evidence type="ECO:0000259" key="2">
    <source>
        <dbReference type="Pfam" id="PF03724"/>
    </source>
</evidence>
<evidence type="ECO:0000313" key="4">
    <source>
        <dbReference type="Proteomes" id="UP000321734"/>
    </source>
</evidence>
<keyword evidence="4" id="KW-1185">Reference proteome</keyword>
<dbReference type="Pfam" id="PF03724">
    <property type="entry name" value="META"/>
    <property type="match status" value="1"/>
</dbReference>
<dbReference type="PANTHER" id="PTHR35535:SF1">
    <property type="entry name" value="HEAT SHOCK PROTEIN HSLJ"/>
    <property type="match status" value="1"/>
</dbReference>
<accession>A0A5C7AJS6</accession>
<dbReference type="InterPro" id="IPR005184">
    <property type="entry name" value="DUF306_Meta_HslJ"/>
</dbReference>
<dbReference type="Proteomes" id="UP000321734">
    <property type="component" value="Unassembled WGS sequence"/>
</dbReference>
<dbReference type="InterPro" id="IPR038670">
    <property type="entry name" value="HslJ-like_sf"/>
</dbReference>
<dbReference type="InterPro" id="IPR053147">
    <property type="entry name" value="Hsp_HslJ-like"/>
</dbReference>
<reference evidence="3 4" key="1">
    <citation type="submission" date="2019-08" db="EMBL/GenBank/DDBJ databases">
        <title>Genome sequence of Gelidibacter salicanalis IC162T.</title>
        <authorList>
            <person name="Bowman J.P."/>
        </authorList>
    </citation>
    <scope>NUCLEOTIDE SEQUENCE [LARGE SCALE GENOMIC DNA]</scope>
    <source>
        <strain evidence="3 4">IC162</strain>
    </source>
</reference>